<evidence type="ECO:0000256" key="6">
    <source>
        <dbReference type="SAM" id="MobiDB-lite"/>
    </source>
</evidence>
<dbReference type="InterPro" id="IPR050390">
    <property type="entry name" value="C5-Methyltransferase"/>
</dbReference>
<dbReference type="GO" id="GO:0003886">
    <property type="term" value="F:DNA (cytosine-5-)-methyltransferase activity"/>
    <property type="evidence" value="ECO:0007669"/>
    <property type="project" value="UniProtKB-EC"/>
</dbReference>
<reference evidence="7" key="1">
    <citation type="submission" date="2020-06" db="EMBL/GenBank/DDBJ databases">
        <authorList>
            <consortium name="Plant Systems Biology data submission"/>
        </authorList>
    </citation>
    <scope>NUCLEOTIDE SEQUENCE</scope>
    <source>
        <strain evidence="7">D6</strain>
    </source>
</reference>
<evidence type="ECO:0000256" key="4">
    <source>
        <dbReference type="ARBA" id="ARBA00022691"/>
    </source>
</evidence>
<dbReference type="GO" id="GO:0003677">
    <property type="term" value="F:DNA binding"/>
    <property type="evidence" value="ECO:0007669"/>
    <property type="project" value="TreeGrafter"/>
</dbReference>
<keyword evidence="4 5" id="KW-0949">S-adenosyl-L-methionine</keyword>
<dbReference type="OrthoDB" id="48846at2759"/>
<dbReference type="GO" id="GO:0005634">
    <property type="term" value="C:nucleus"/>
    <property type="evidence" value="ECO:0007669"/>
    <property type="project" value="TreeGrafter"/>
</dbReference>
<evidence type="ECO:0000313" key="8">
    <source>
        <dbReference type="Proteomes" id="UP001153069"/>
    </source>
</evidence>
<dbReference type="PROSITE" id="PS51679">
    <property type="entry name" value="SAM_MT_C5"/>
    <property type="match status" value="1"/>
</dbReference>
<gene>
    <name evidence="7" type="ORF">SEMRO_1483_G276400.1</name>
</gene>
<accession>A0A9N8HT89</accession>
<dbReference type="Gene3D" id="3.40.50.150">
    <property type="entry name" value="Vaccinia Virus protein VP39"/>
    <property type="match status" value="1"/>
</dbReference>
<organism evidence="7 8">
    <name type="scientific">Seminavis robusta</name>
    <dbReference type="NCBI Taxonomy" id="568900"/>
    <lineage>
        <taxon>Eukaryota</taxon>
        <taxon>Sar</taxon>
        <taxon>Stramenopiles</taxon>
        <taxon>Ochrophyta</taxon>
        <taxon>Bacillariophyta</taxon>
        <taxon>Bacillariophyceae</taxon>
        <taxon>Bacillariophycidae</taxon>
        <taxon>Naviculales</taxon>
        <taxon>Naviculaceae</taxon>
        <taxon>Seminavis</taxon>
    </lineage>
</organism>
<evidence type="ECO:0000313" key="7">
    <source>
        <dbReference type="EMBL" id="CAB9524005.1"/>
    </source>
</evidence>
<keyword evidence="3 5" id="KW-0808">Transferase</keyword>
<protein>
    <recommendedName>
        <fullName evidence="1">DNA (cytosine-5-)-methyltransferase</fullName>
        <ecNumber evidence="1">2.1.1.37</ecNumber>
    </recommendedName>
</protein>
<feature type="active site" evidence="5">
    <location>
        <position position="389"/>
    </location>
</feature>
<feature type="compositionally biased region" description="Polar residues" evidence="6">
    <location>
        <begin position="674"/>
        <end position="689"/>
    </location>
</feature>
<dbReference type="PANTHER" id="PTHR10629:SF52">
    <property type="entry name" value="DNA (CYTOSINE-5)-METHYLTRANSFERASE 1"/>
    <property type="match status" value="1"/>
</dbReference>
<dbReference type="EMBL" id="CAICTM010001481">
    <property type="protein sequence ID" value="CAB9524005.1"/>
    <property type="molecule type" value="Genomic_DNA"/>
</dbReference>
<dbReference type="PANTHER" id="PTHR10629">
    <property type="entry name" value="CYTOSINE-SPECIFIC METHYLTRANSFERASE"/>
    <property type="match status" value="1"/>
</dbReference>
<keyword evidence="8" id="KW-1185">Reference proteome</keyword>
<comment type="similarity">
    <text evidence="5">Belongs to the class I-like SAM-binding methyltransferase superfamily. C5-methyltransferase family.</text>
</comment>
<evidence type="ECO:0000256" key="5">
    <source>
        <dbReference type="PROSITE-ProRule" id="PRU01016"/>
    </source>
</evidence>
<dbReference type="PRINTS" id="PR00105">
    <property type="entry name" value="C5METTRFRASE"/>
</dbReference>
<evidence type="ECO:0000256" key="3">
    <source>
        <dbReference type="ARBA" id="ARBA00022679"/>
    </source>
</evidence>
<dbReference type="GO" id="GO:0032259">
    <property type="term" value="P:methylation"/>
    <property type="evidence" value="ECO:0007669"/>
    <property type="project" value="UniProtKB-KW"/>
</dbReference>
<dbReference type="Proteomes" id="UP001153069">
    <property type="component" value="Unassembled WGS sequence"/>
</dbReference>
<sequence>MNADQQVFEDILDHIPERDQAALQQQNGITDLSKLVDKKGQLQQRQLDGVCSDVQMALHLVCTYLESLDAASTFTWEGLANFSGFVDDSGNYDLDLADETRKKKKQTTEDNDPDGYNLTAKERKQMEQRIGNDPLTMKVRGFSSRSLQFEMDNLDKKKLVEDASEKMQVAFNGSVFYVNKCYYYEQENGESVTVAILKFTRNEQKAIVALVVRFMETCMGPGLEEEPPIGVPATYEEDQTGLPTYVQVREKPGSEPILPLSSLKPCHDPSDKPDLLFEPQQIGQSPHNFGFVYENDGKNRGEEREEIKFLDLFAGAGGYHQGVMQVPGLKGVAAVEYWDTACETFRKNNPETEVYCQKVEDFIEENGPTPSDFRKKHGDMQVVLCSPPCQSFSGSNRDVDHNGEKDLYRKRLSLKFFDAMNTTGALIGVFENVEGMWRRPNIYFLKKIVLDHLLAGYQVRVRLCRAHVFGDPQARPRLIIFVAKKYVEMPNVIETHGPGKHPYVTVGNAFKGLDKTLQKVKDNPDTMAPIPNLEGSMIQKVGDEKDILNADKPAGTIRCGGRAWHPTGNRAITVREAATLQSYPVRYEFAGSLTDQYKQVGNAVPGQMGKAIAMACKESLRFVYDEEIEEFEKAEKVSKADENGQGMDAEDAVGMADEEKTGSVDEDAPMEEVNGTNSSAESHGVSSKTAGMYEAGNSTEGGRMEASVEEAQL</sequence>
<dbReference type="EC" id="2.1.1.37" evidence="1"/>
<dbReference type="Pfam" id="PF00145">
    <property type="entry name" value="DNA_methylase"/>
    <property type="match status" value="1"/>
</dbReference>
<evidence type="ECO:0000256" key="1">
    <source>
        <dbReference type="ARBA" id="ARBA00011975"/>
    </source>
</evidence>
<dbReference type="AlphaFoldDB" id="A0A9N8HT89"/>
<dbReference type="InterPro" id="IPR029063">
    <property type="entry name" value="SAM-dependent_MTases_sf"/>
</dbReference>
<proteinExistence type="inferred from homology"/>
<name>A0A9N8HT89_9STRA</name>
<dbReference type="SUPFAM" id="SSF53335">
    <property type="entry name" value="S-adenosyl-L-methionine-dependent methyltransferases"/>
    <property type="match status" value="1"/>
</dbReference>
<dbReference type="GO" id="GO:0044027">
    <property type="term" value="P:negative regulation of gene expression via chromosomal CpG island methylation"/>
    <property type="evidence" value="ECO:0007669"/>
    <property type="project" value="TreeGrafter"/>
</dbReference>
<keyword evidence="2 5" id="KW-0489">Methyltransferase</keyword>
<dbReference type="Gene3D" id="3.90.120.10">
    <property type="entry name" value="DNA Methylase, subunit A, domain 2"/>
    <property type="match status" value="1"/>
</dbReference>
<feature type="region of interest" description="Disordered" evidence="6">
    <location>
        <begin position="635"/>
        <end position="713"/>
    </location>
</feature>
<evidence type="ECO:0000256" key="2">
    <source>
        <dbReference type="ARBA" id="ARBA00022603"/>
    </source>
</evidence>
<dbReference type="InterPro" id="IPR001525">
    <property type="entry name" value="C5_MeTfrase"/>
</dbReference>
<comment type="caution">
    <text evidence="7">The sequence shown here is derived from an EMBL/GenBank/DDBJ whole genome shotgun (WGS) entry which is preliminary data.</text>
</comment>